<dbReference type="PROSITE" id="PS50943">
    <property type="entry name" value="HTH_CROC1"/>
    <property type="match status" value="1"/>
</dbReference>
<accession>A0A380W277</accession>
<gene>
    <name evidence="3" type="ORF">NCTC12722_00228</name>
</gene>
<protein>
    <submittedName>
        <fullName evidence="3">Conjugal transfer protein TrbA</fullName>
    </submittedName>
</protein>
<dbReference type="EMBL" id="UIGB01000001">
    <property type="protein sequence ID" value="SUU83068.1"/>
    <property type="molecule type" value="Genomic_DNA"/>
</dbReference>
<dbReference type="SMART" id="SM00530">
    <property type="entry name" value="HTH_XRE"/>
    <property type="match status" value="1"/>
</dbReference>
<evidence type="ECO:0000313" key="4">
    <source>
        <dbReference type="Proteomes" id="UP000254343"/>
    </source>
</evidence>
<dbReference type="PANTHER" id="PTHR46797">
    <property type="entry name" value="HTH-TYPE TRANSCRIPTIONAL REGULATOR"/>
    <property type="match status" value="1"/>
</dbReference>
<dbReference type="InterPro" id="IPR001387">
    <property type="entry name" value="Cro/C1-type_HTH"/>
</dbReference>
<dbReference type="Gene3D" id="1.10.260.40">
    <property type="entry name" value="lambda repressor-like DNA-binding domains"/>
    <property type="match status" value="1"/>
</dbReference>
<keyword evidence="1" id="KW-0238">DNA-binding</keyword>
<evidence type="ECO:0000256" key="1">
    <source>
        <dbReference type="ARBA" id="ARBA00023125"/>
    </source>
</evidence>
<evidence type="ECO:0000313" key="3">
    <source>
        <dbReference type="EMBL" id="SUU83068.1"/>
    </source>
</evidence>
<dbReference type="GO" id="GO:0005829">
    <property type="term" value="C:cytosol"/>
    <property type="evidence" value="ECO:0007669"/>
    <property type="project" value="TreeGrafter"/>
</dbReference>
<dbReference type="GO" id="GO:0003700">
    <property type="term" value="F:DNA-binding transcription factor activity"/>
    <property type="evidence" value="ECO:0007669"/>
    <property type="project" value="TreeGrafter"/>
</dbReference>
<dbReference type="RefSeq" id="WP_002717852.1">
    <property type="nucleotide sequence ID" value="NZ_UFSI01000001.1"/>
</dbReference>
<evidence type="ECO:0000259" key="2">
    <source>
        <dbReference type="PROSITE" id="PS50943"/>
    </source>
</evidence>
<dbReference type="AlphaFoldDB" id="A0A380W277"/>
<dbReference type="PANTHER" id="PTHR46797:SF1">
    <property type="entry name" value="METHYLPHOSPHONATE SYNTHASE"/>
    <property type="match status" value="1"/>
</dbReference>
<dbReference type="InterPro" id="IPR010982">
    <property type="entry name" value="Lambda_DNA-bd_dom_sf"/>
</dbReference>
<name>A0A380W277_AFIFE</name>
<sequence>MDLRRTFAANVVKLRAEKGISQEELAHQAKVNRSYLSDLENARTHVGLEILGRIADVLGVEGADLLKKIKPVPKRK</sequence>
<feature type="domain" description="HTH cro/C1-type" evidence="2">
    <location>
        <begin position="11"/>
        <end position="65"/>
    </location>
</feature>
<proteinExistence type="predicted"/>
<dbReference type="OrthoDB" id="2986852at2"/>
<reference evidence="3 4" key="1">
    <citation type="submission" date="2018-06" db="EMBL/GenBank/DDBJ databases">
        <authorList>
            <consortium name="Pathogen Informatics"/>
            <person name="Doyle S."/>
        </authorList>
    </citation>
    <scope>NUCLEOTIDE SEQUENCE [LARGE SCALE GENOMIC DNA]</scope>
    <source>
        <strain evidence="3 4">NCTC12722</strain>
    </source>
</reference>
<dbReference type="GO" id="GO:0003677">
    <property type="term" value="F:DNA binding"/>
    <property type="evidence" value="ECO:0007669"/>
    <property type="project" value="UniProtKB-KW"/>
</dbReference>
<dbReference type="Proteomes" id="UP000254343">
    <property type="component" value="Unassembled WGS sequence"/>
</dbReference>
<dbReference type="Pfam" id="PF01381">
    <property type="entry name" value="HTH_3"/>
    <property type="match status" value="1"/>
</dbReference>
<dbReference type="InterPro" id="IPR050807">
    <property type="entry name" value="TransReg_Diox_bact_type"/>
</dbReference>
<organism evidence="3 4">
    <name type="scientific">Afipia felis</name>
    <name type="common">Cat scratch disease bacillus</name>
    <dbReference type="NCBI Taxonomy" id="1035"/>
    <lineage>
        <taxon>Bacteria</taxon>
        <taxon>Pseudomonadati</taxon>
        <taxon>Pseudomonadota</taxon>
        <taxon>Alphaproteobacteria</taxon>
        <taxon>Hyphomicrobiales</taxon>
        <taxon>Nitrobacteraceae</taxon>
        <taxon>Afipia</taxon>
    </lineage>
</organism>
<dbReference type="CDD" id="cd00093">
    <property type="entry name" value="HTH_XRE"/>
    <property type="match status" value="1"/>
</dbReference>
<dbReference type="SUPFAM" id="SSF47413">
    <property type="entry name" value="lambda repressor-like DNA-binding domains"/>
    <property type="match status" value="1"/>
</dbReference>